<gene>
    <name evidence="2" type="ORF">HPB48_017354</name>
</gene>
<accession>A0A9J6GWL6</accession>
<feature type="region of interest" description="Disordered" evidence="1">
    <location>
        <begin position="143"/>
        <end position="182"/>
    </location>
</feature>
<evidence type="ECO:0000313" key="3">
    <source>
        <dbReference type="Proteomes" id="UP000821853"/>
    </source>
</evidence>
<feature type="region of interest" description="Disordered" evidence="1">
    <location>
        <begin position="281"/>
        <end position="305"/>
    </location>
</feature>
<dbReference type="Proteomes" id="UP000821853">
    <property type="component" value="Unassembled WGS sequence"/>
</dbReference>
<comment type="caution">
    <text evidence="2">The sequence shown here is derived from an EMBL/GenBank/DDBJ whole genome shotgun (WGS) entry which is preliminary data.</text>
</comment>
<dbReference type="AlphaFoldDB" id="A0A9J6GWL6"/>
<feature type="region of interest" description="Disordered" evidence="1">
    <location>
        <begin position="94"/>
        <end position="124"/>
    </location>
</feature>
<sequence>MLSHGDSGKDLRSSVASMASYLRHSFTLPNRKKAKYREGMYFDPDPEPLSKSELTLYAGTTPEGTQYYGGDRLEDVHVSTSKFPDFYGGYPLEEAPSLPRSRVNSTSDYGSELESPSTAAPSKVSSMFDSATASIYATLRKPKRNKPASCSSSSGVKAKNVKRSASSATIHRPQTITSNGQQATASSAEEFHCCCRNSCHTGGAGAYRMNIHCCRVMEPLWESSDSAAVPLRNKSGGEWYDRRSRHRSCPSFQVRTVQNIDYPCKVVPGYRVNGHCSFDRHRNYDDDPPPKKKKKKTIGTQPCSHNRLDSEAVTVPVKLASRNERQMWFGRKFDNNLLRAY</sequence>
<proteinExistence type="predicted"/>
<protein>
    <submittedName>
        <fullName evidence="2">Uncharacterized protein</fullName>
    </submittedName>
</protein>
<dbReference type="EMBL" id="JABSTR010000009">
    <property type="protein sequence ID" value="KAH9379281.1"/>
    <property type="molecule type" value="Genomic_DNA"/>
</dbReference>
<dbReference type="VEuPathDB" id="VectorBase:HLOH_065445"/>
<reference evidence="2 3" key="1">
    <citation type="journal article" date="2020" name="Cell">
        <title>Large-Scale Comparative Analyses of Tick Genomes Elucidate Their Genetic Diversity and Vector Capacities.</title>
        <authorList>
            <consortium name="Tick Genome and Microbiome Consortium (TIGMIC)"/>
            <person name="Jia N."/>
            <person name="Wang J."/>
            <person name="Shi W."/>
            <person name="Du L."/>
            <person name="Sun Y."/>
            <person name="Zhan W."/>
            <person name="Jiang J.F."/>
            <person name="Wang Q."/>
            <person name="Zhang B."/>
            <person name="Ji P."/>
            <person name="Bell-Sakyi L."/>
            <person name="Cui X.M."/>
            <person name="Yuan T.T."/>
            <person name="Jiang B.G."/>
            <person name="Yang W.F."/>
            <person name="Lam T.T."/>
            <person name="Chang Q.C."/>
            <person name="Ding S.J."/>
            <person name="Wang X.J."/>
            <person name="Zhu J.G."/>
            <person name="Ruan X.D."/>
            <person name="Zhao L."/>
            <person name="Wei J.T."/>
            <person name="Ye R.Z."/>
            <person name="Que T.C."/>
            <person name="Du C.H."/>
            <person name="Zhou Y.H."/>
            <person name="Cheng J.X."/>
            <person name="Dai P.F."/>
            <person name="Guo W.B."/>
            <person name="Han X.H."/>
            <person name="Huang E.J."/>
            <person name="Li L.F."/>
            <person name="Wei W."/>
            <person name="Gao Y.C."/>
            <person name="Liu J.Z."/>
            <person name="Shao H.Z."/>
            <person name="Wang X."/>
            <person name="Wang C.C."/>
            <person name="Yang T.C."/>
            <person name="Huo Q.B."/>
            <person name="Li W."/>
            <person name="Chen H.Y."/>
            <person name="Chen S.E."/>
            <person name="Zhou L.G."/>
            <person name="Ni X.B."/>
            <person name="Tian J.H."/>
            <person name="Sheng Y."/>
            <person name="Liu T."/>
            <person name="Pan Y.S."/>
            <person name="Xia L.Y."/>
            <person name="Li J."/>
            <person name="Zhao F."/>
            <person name="Cao W.C."/>
        </authorList>
    </citation>
    <scope>NUCLEOTIDE SEQUENCE [LARGE SCALE GENOMIC DNA]</scope>
    <source>
        <strain evidence="2">HaeL-2018</strain>
    </source>
</reference>
<evidence type="ECO:0000313" key="2">
    <source>
        <dbReference type="EMBL" id="KAH9379281.1"/>
    </source>
</evidence>
<keyword evidence="3" id="KW-1185">Reference proteome</keyword>
<feature type="compositionally biased region" description="Polar residues" evidence="1">
    <location>
        <begin position="163"/>
        <end position="182"/>
    </location>
</feature>
<feature type="compositionally biased region" description="Basic and acidic residues" evidence="1">
    <location>
        <begin position="281"/>
        <end position="290"/>
    </location>
</feature>
<feature type="compositionally biased region" description="Polar residues" evidence="1">
    <location>
        <begin position="102"/>
        <end position="124"/>
    </location>
</feature>
<organism evidence="2 3">
    <name type="scientific">Haemaphysalis longicornis</name>
    <name type="common">Bush tick</name>
    <dbReference type="NCBI Taxonomy" id="44386"/>
    <lineage>
        <taxon>Eukaryota</taxon>
        <taxon>Metazoa</taxon>
        <taxon>Ecdysozoa</taxon>
        <taxon>Arthropoda</taxon>
        <taxon>Chelicerata</taxon>
        <taxon>Arachnida</taxon>
        <taxon>Acari</taxon>
        <taxon>Parasitiformes</taxon>
        <taxon>Ixodida</taxon>
        <taxon>Ixodoidea</taxon>
        <taxon>Ixodidae</taxon>
        <taxon>Haemaphysalinae</taxon>
        <taxon>Haemaphysalis</taxon>
    </lineage>
</organism>
<name>A0A9J6GWL6_HAELO</name>
<dbReference type="OrthoDB" id="10378265at2759"/>
<evidence type="ECO:0000256" key="1">
    <source>
        <dbReference type="SAM" id="MobiDB-lite"/>
    </source>
</evidence>